<feature type="transmembrane region" description="Helical" evidence="12">
    <location>
        <begin position="264"/>
        <end position="284"/>
    </location>
</feature>
<evidence type="ECO:0000256" key="8">
    <source>
        <dbReference type="ARBA" id="ARBA00022982"/>
    </source>
</evidence>
<dbReference type="KEGG" id="ddu:GF1_29690"/>
<keyword evidence="7" id="KW-0479">Metal-binding</keyword>
<dbReference type="Pfam" id="PF02322">
    <property type="entry name" value="Cyt_bd_oxida_II"/>
    <property type="match status" value="1"/>
</dbReference>
<dbReference type="GO" id="GO:0070069">
    <property type="term" value="C:cytochrome complex"/>
    <property type="evidence" value="ECO:0007669"/>
    <property type="project" value="TreeGrafter"/>
</dbReference>
<evidence type="ECO:0000256" key="10">
    <source>
        <dbReference type="ARBA" id="ARBA00023004"/>
    </source>
</evidence>
<dbReference type="AlphaFoldDB" id="A0A915U3G1"/>
<dbReference type="NCBIfam" id="TIGR00203">
    <property type="entry name" value="cydB"/>
    <property type="match status" value="1"/>
</dbReference>
<dbReference type="RefSeq" id="WP_267927319.1">
    <property type="nucleotide sequence ID" value="NZ_AP024233.1"/>
</dbReference>
<keyword evidence="10" id="KW-0408">Iron</keyword>
<dbReference type="GO" id="GO:0046872">
    <property type="term" value="F:metal ion binding"/>
    <property type="evidence" value="ECO:0007669"/>
    <property type="project" value="UniProtKB-KW"/>
</dbReference>
<evidence type="ECO:0000256" key="6">
    <source>
        <dbReference type="ARBA" id="ARBA00022692"/>
    </source>
</evidence>
<dbReference type="PANTHER" id="PTHR43141:SF5">
    <property type="entry name" value="CYTOCHROME BD-I UBIQUINOL OXIDASE SUBUNIT 2"/>
    <property type="match status" value="1"/>
</dbReference>
<feature type="transmembrane region" description="Helical" evidence="12">
    <location>
        <begin position="93"/>
        <end position="112"/>
    </location>
</feature>
<name>A0A915U3G1_9BACT</name>
<dbReference type="Proteomes" id="UP001063350">
    <property type="component" value="Chromosome"/>
</dbReference>
<feature type="transmembrane region" description="Helical" evidence="12">
    <location>
        <begin position="223"/>
        <end position="244"/>
    </location>
</feature>
<keyword evidence="5" id="KW-0349">Heme</keyword>
<keyword evidence="6 12" id="KW-0812">Transmembrane</keyword>
<evidence type="ECO:0000256" key="7">
    <source>
        <dbReference type="ARBA" id="ARBA00022723"/>
    </source>
</evidence>
<keyword evidence="9 12" id="KW-1133">Transmembrane helix</keyword>
<evidence type="ECO:0000256" key="12">
    <source>
        <dbReference type="SAM" id="Phobius"/>
    </source>
</evidence>
<feature type="transmembrane region" description="Helical" evidence="12">
    <location>
        <begin position="343"/>
        <end position="362"/>
    </location>
</feature>
<feature type="transmembrane region" description="Helical" evidence="12">
    <location>
        <begin position="17"/>
        <end position="42"/>
    </location>
</feature>
<evidence type="ECO:0000256" key="1">
    <source>
        <dbReference type="ARBA" id="ARBA00004651"/>
    </source>
</evidence>
<keyword evidence="11 12" id="KW-0472">Membrane</keyword>
<evidence type="ECO:0000256" key="3">
    <source>
        <dbReference type="ARBA" id="ARBA00022448"/>
    </source>
</evidence>
<dbReference type="EMBL" id="AP024233">
    <property type="protein sequence ID" value="BCO10593.1"/>
    <property type="molecule type" value="Genomic_DNA"/>
</dbReference>
<dbReference type="GO" id="GO:0016682">
    <property type="term" value="F:oxidoreductase activity, acting on diphenols and related substances as donors, oxygen as acceptor"/>
    <property type="evidence" value="ECO:0007669"/>
    <property type="project" value="TreeGrafter"/>
</dbReference>
<organism evidence="13 14">
    <name type="scientific">Desulfolithobacter dissulfuricans</name>
    <dbReference type="NCBI Taxonomy" id="2795293"/>
    <lineage>
        <taxon>Bacteria</taxon>
        <taxon>Pseudomonadati</taxon>
        <taxon>Thermodesulfobacteriota</taxon>
        <taxon>Desulfobulbia</taxon>
        <taxon>Desulfobulbales</taxon>
        <taxon>Desulfobulbaceae</taxon>
        <taxon>Desulfolithobacter</taxon>
    </lineage>
</organism>
<evidence type="ECO:0000256" key="11">
    <source>
        <dbReference type="ARBA" id="ARBA00023136"/>
    </source>
</evidence>
<keyword evidence="8" id="KW-0249">Electron transport</keyword>
<gene>
    <name evidence="13" type="primary">cydB_1</name>
    <name evidence="13" type="ORF">GF1_29690</name>
</gene>
<feature type="transmembrane region" description="Helical" evidence="12">
    <location>
        <begin position="169"/>
        <end position="187"/>
    </location>
</feature>
<dbReference type="GO" id="GO:0019646">
    <property type="term" value="P:aerobic electron transport chain"/>
    <property type="evidence" value="ECO:0007669"/>
    <property type="project" value="TreeGrafter"/>
</dbReference>
<dbReference type="PANTHER" id="PTHR43141">
    <property type="entry name" value="CYTOCHROME BD2 SUBUNIT II"/>
    <property type="match status" value="1"/>
</dbReference>
<evidence type="ECO:0000256" key="2">
    <source>
        <dbReference type="ARBA" id="ARBA00007543"/>
    </source>
</evidence>
<keyword evidence="4" id="KW-1003">Cell membrane</keyword>
<comment type="similarity">
    <text evidence="2">Belongs to the cytochrome ubiquinol oxidase subunit 2 family.</text>
</comment>
<feature type="transmembrane region" description="Helical" evidence="12">
    <location>
        <begin position="291"/>
        <end position="313"/>
    </location>
</feature>
<feature type="transmembrane region" description="Helical" evidence="12">
    <location>
        <begin position="63"/>
        <end position="81"/>
    </location>
</feature>
<reference evidence="13" key="1">
    <citation type="submission" date="2020-12" db="EMBL/GenBank/DDBJ databases">
        <title>Desulfobium dissulfuricans gen. nov., sp. nov., a novel mesophilic, sulfate-reducing bacterium isolated from a deep-sea hydrothermal vent.</title>
        <authorList>
            <person name="Hashimoto Y."/>
            <person name="Tame A."/>
            <person name="Sawayama S."/>
            <person name="Miyazaki J."/>
            <person name="Takai K."/>
            <person name="Nakagawa S."/>
        </authorList>
    </citation>
    <scope>NUCLEOTIDE SEQUENCE</scope>
    <source>
        <strain evidence="13">GF1</strain>
    </source>
</reference>
<keyword evidence="14" id="KW-1185">Reference proteome</keyword>
<dbReference type="InterPro" id="IPR003317">
    <property type="entry name" value="Cyt-d_oxidase_su2"/>
</dbReference>
<evidence type="ECO:0000313" key="14">
    <source>
        <dbReference type="Proteomes" id="UP001063350"/>
    </source>
</evidence>
<feature type="transmembrane region" description="Helical" evidence="12">
    <location>
        <begin position="124"/>
        <end position="149"/>
    </location>
</feature>
<keyword evidence="3" id="KW-0813">Transport</keyword>
<comment type="subcellular location">
    <subcellularLocation>
        <location evidence="1">Cell membrane</location>
        <topology evidence="1">Multi-pass membrane protein</topology>
    </subcellularLocation>
</comment>
<accession>A0A915U3G1</accession>
<evidence type="ECO:0000256" key="5">
    <source>
        <dbReference type="ARBA" id="ARBA00022617"/>
    </source>
</evidence>
<dbReference type="GO" id="GO:0009055">
    <property type="term" value="F:electron transfer activity"/>
    <property type="evidence" value="ECO:0007669"/>
    <property type="project" value="TreeGrafter"/>
</dbReference>
<evidence type="ECO:0000256" key="9">
    <source>
        <dbReference type="ARBA" id="ARBA00022989"/>
    </source>
</evidence>
<protein>
    <submittedName>
        <fullName evidence="13">Cytochrome d ubiquinol oxidase subunit II</fullName>
    </submittedName>
</protein>
<evidence type="ECO:0000256" key="4">
    <source>
        <dbReference type="ARBA" id="ARBA00022475"/>
    </source>
</evidence>
<evidence type="ECO:0000313" key="13">
    <source>
        <dbReference type="EMBL" id="BCO10593.1"/>
    </source>
</evidence>
<proteinExistence type="inferred from homology"/>
<sequence length="384" mass="42666">MIAYWIESASLAQLQELWWLLCSVVGSLFLFLTFVQGGQSLLWQVARTEDEKTLIINSLGRKWELTFTTLVLFGGALFAAFPKFYATSFGGAYWVWILILFTFIVQAVSYEFRKKPNNLLGSKTYEAFLFINGSVGILLIGAAVGTFFTGSNFVLSNYNFVTWTSSLRGLEAAFSLFNLSVGLFLVFNARALGAMYLVNNIDFTGVEELEGRLREAALKNFKLSLPFLIWMLIHLLPMDGFAVNEKGEVFRQTWKYLLNLNANPLLGLALVSGLILVTAGALITGRTRSTAGIWFAGLGTVLFALAVFGTAGYNNTAFYPSKVDLQSSLTIYNASSSRYTLQAMSWVALAIPFVLAYVAYVWKAMDRKKLTLAELTGKNAREVY</sequence>
<dbReference type="GO" id="GO:0005886">
    <property type="term" value="C:plasma membrane"/>
    <property type="evidence" value="ECO:0007669"/>
    <property type="project" value="UniProtKB-SubCell"/>
</dbReference>